<dbReference type="EMBL" id="AZFU01000034">
    <property type="protein sequence ID" value="KRM02895.1"/>
    <property type="molecule type" value="Genomic_DNA"/>
</dbReference>
<dbReference type="OrthoDB" id="1823184at2"/>
<dbReference type="AlphaFoldDB" id="A0A0R1VBX5"/>
<sequence length="147" mass="17091">MLKDEKKFDELGQKLFMKGVLQHFEQKHGPIKGRMMVTEGKIPPEMLVKLQPELMKNPKWVVVEGSFDFCNYTIGMVVGLNPIRPISEGWLTPQLNHPGVKPTKNWQEFFMEKVMENIDDNGKIDLPLYSWISDKSDLTLTDKEREK</sequence>
<comment type="caution">
    <text evidence="1">The sequence shown here is derived from an EMBL/GenBank/DDBJ whole genome shotgun (WGS) entry which is preliminary data.</text>
</comment>
<evidence type="ECO:0000313" key="1">
    <source>
        <dbReference type="EMBL" id="KRM02895.1"/>
    </source>
</evidence>
<gene>
    <name evidence="1" type="ORF">FC59_GL001275</name>
</gene>
<organism evidence="1 2">
    <name type="scientific">Lactobacillus kitasatonis DSM 16761 = JCM 1039</name>
    <dbReference type="NCBI Taxonomy" id="1423767"/>
    <lineage>
        <taxon>Bacteria</taxon>
        <taxon>Bacillati</taxon>
        <taxon>Bacillota</taxon>
        <taxon>Bacilli</taxon>
        <taxon>Lactobacillales</taxon>
        <taxon>Lactobacillaceae</taxon>
        <taxon>Lactobacillus</taxon>
    </lineage>
</organism>
<proteinExistence type="predicted"/>
<name>A0A0R1VBX5_9LACO</name>
<dbReference type="RefSeq" id="WP_025014511.1">
    <property type="nucleotide sequence ID" value="NZ_AZFU01000034.1"/>
</dbReference>
<dbReference type="PATRIC" id="fig|1423767.3.peg.1325"/>
<dbReference type="eggNOG" id="ENOG502ZIVN">
    <property type="taxonomic scope" value="Bacteria"/>
</dbReference>
<accession>A0A0R1VBX5</accession>
<reference evidence="1 2" key="1">
    <citation type="journal article" date="2015" name="Genome Announc.">
        <title>Expanding the biotechnology potential of lactobacilli through comparative genomics of 213 strains and associated genera.</title>
        <authorList>
            <person name="Sun Z."/>
            <person name="Harris H.M."/>
            <person name="McCann A."/>
            <person name="Guo C."/>
            <person name="Argimon S."/>
            <person name="Zhang W."/>
            <person name="Yang X."/>
            <person name="Jeffery I.B."/>
            <person name="Cooney J.C."/>
            <person name="Kagawa T.F."/>
            <person name="Liu W."/>
            <person name="Song Y."/>
            <person name="Salvetti E."/>
            <person name="Wrobel A."/>
            <person name="Rasinkangas P."/>
            <person name="Parkhill J."/>
            <person name="Rea M.C."/>
            <person name="O'Sullivan O."/>
            <person name="Ritari J."/>
            <person name="Douillard F.P."/>
            <person name="Paul Ross R."/>
            <person name="Yang R."/>
            <person name="Briner A.E."/>
            <person name="Felis G.E."/>
            <person name="de Vos W.M."/>
            <person name="Barrangou R."/>
            <person name="Klaenhammer T.R."/>
            <person name="Caufield P.W."/>
            <person name="Cui Y."/>
            <person name="Zhang H."/>
            <person name="O'Toole P.W."/>
        </authorList>
    </citation>
    <scope>NUCLEOTIDE SEQUENCE [LARGE SCALE GENOMIC DNA]</scope>
    <source>
        <strain evidence="1 2">DSM 16761</strain>
    </source>
</reference>
<dbReference type="Proteomes" id="UP000051307">
    <property type="component" value="Unassembled WGS sequence"/>
</dbReference>
<evidence type="ECO:0000313" key="2">
    <source>
        <dbReference type="Proteomes" id="UP000051307"/>
    </source>
</evidence>
<protein>
    <submittedName>
        <fullName evidence="1">Uncharacterized protein</fullName>
    </submittedName>
</protein>